<organism evidence="12 13">
    <name type="scientific">Streptococcus merionis</name>
    <dbReference type="NCBI Taxonomy" id="400065"/>
    <lineage>
        <taxon>Bacteria</taxon>
        <taxon>Bacillati</taxon>
        <taxon>Bacillota</taxon>
        <taxon>Bacilli</taxon>
        <taxon>Lactobacillales</taxon>
        <taxon>Streptococcaceae</taxon>
        <taxon>Streptococcus</taxon>
    </lineage>
</organism>
<dbReference type="SMART" id="SM00382">
    <property type="entry name" value="AAA"/>
    <property type="match status" value="1"/>
</dbReference>
<feature type="compositionally biased region" description="Acidic residues" evidence="10">
    <location>
        <begin position="58"/>
        <end position="68"/>
    </location>
</feature>
<feature type="binding site" evidence="9">
    <location>
        <begin position="315"/>
        <end position="322"/>
    </location>
    <ligand>
        <name>GTP</name>
        <dbReference type="ChEBI" id="CHEBI:37565"/>
    </ligand>
</feature>
<keyword evidence="1 9" id="KW-1003">Cell membrane</keyword>
<keyword evidence="6 9" id="KW-0472">Membrane</keyword>
<feature type="region of interest" description="Disordered" evidence="10">
    <location>
        <begin position="188"/>
        <end position="212"/>
    </location>
</feature>
<dbReference type="AlphaFoldDB" id="A0A239SRI0"/>
<dbReference type="HAMAP" id="MF_00920">
    <property type="entry name" value="FtsY"/>
    <property type="match status" value="1"/>
</dbReference>
<comment type="similarity">
    <text evidence="9">Belongs to the GTP-binding SRP family. FtsY subfamily.</text>
</comment>
<dbReference type="InterPro" id="IPR003593">
    <property type="entry name" value="AAA+_ATPase"/>
</dbReference>
<keyword evidence="13" id="KW-1185">Reference proteome</keyword>
<evidence type="ECO:0000256" key="2">
    <source>
        <dbReference type="ARBA" id="ARBA00022490"/>
    </source>
</evidence>
<evidence type="ECO:0000256" key="3">
    <source>
        <dbReference type="ARBA" id="ARBA00022741"/>
    </source>
</evidence>
<keyword evidence="3 9" id="KW-0547">Nucleotide-binding</keyword>
<dbReference type="SUPFAM" id="SSF52540">
    <property type="entry name" value="P-loop containing nucleoside triphosphate hydrolases"/>
    <property type="match status" value="1"/>
</dbReference>
<dbReference type="GO" id="GO:0005886">
    <property type="term" value="C:plasma membrane"/>
    <property type="evidence" value="ECO:0007669"/>
    <property type="project" value="UniProtKB-SubCell"/>
</dbReference>
<comment type="function">
    <text evidence="9">Involved in targeting and insertion of nascent membrane proteins into the cytoplasmic membrane. Acts as a receptor for the complex formed by the signal recognition particle (SRP) and the ribosome-nascent chain (RNC).</text>
</comment>
<protein>
    <recommendedName>
        <fullName evidence="9">Signal recognition particle receptor FtsY</fullName>
        <shortName evidence="9">SRP receptor</shortName>
        <ecNumber evidence="9">3.6.5.4</ecNumber>
    </recommendedName>
</protein>
<dbReference type="EMBL" id="LT906439">
    <property type="protein sequence ID" value="SNU88040.1"/>
    <property type="molecule type" value="Genomic_DNA"/>
</dbReference>
<evidence type="ECO:0000256" key="6">
    <source>
        <dbReference type="ARBA" id="ARBA00023136"/>
    </source>
</evidence>
<dbReference type="eggNOG" id="COG0552">
    <property type="taxonomic scope" value="Bacteria"/>
</dbReference>
<dbReference type="GO" id="GO:0006614">
    <property type="term" value="P:SRP-dependent cotranslational protein targeting to membrane"/>
    <property type="evidence" value="ECO:0007669"/>
    <property type="project" value="InterPro"/>
</dbReference>
<dbReference type="OrthoDB" id="9804720at2"/>
<dbReference type="InterPro" id="IPR042101">
    <property type="entry name" value="SRP54_N_sf"/>
</dbReference>
<evidence type="ECO:0000256" key="1">
    <source>
        <dbReference type="ARBA" id="ARBA00022475"/>
    </source>
</evidence>
<evidence type="ECO:0000313" key="12">
    <source>
        <dbReference type="EMBL" id="SNU88040.1"/>
    </source>
</evidence>
<keyword evidence="4 9" id="KW-0378">Hydrolase</keyword>
<accession>A0A239SRI0</accession>
<dbReference type="PANTHER" id="PTHR43134:SF1">
    <property type="entry name" value="SIGNAL RECOGNITION PARTICLE RECEPTOR SUBUNIT ALPHA"/>
    <property type="match status" value="1"/>
</dbReference>
<dbReference type="GO" id="GO:0051301">
    <property type="term" value="P:cell division"/>
    <property type="evidence" value="ECO:0007669"/>
    <property type="project" value="UniProtKB-KW"/>
</dbReference>
<dbReference type="FunFam" id="3.40.50.300:FF:000053">
    <property type="entry name" value="Signal recognition particle receptor FtsY"/>
    <property type="match status" value="1"/>
</dbReference>
<dbReference type="SUPFAM" id="SSF47364">
    <property type="entry name" value="Domain of the SRP/SRP receptor G-proteins"/>
    <property type="match status" value="1"/>
</dbReference>
<evidence type="ECO:0000256" key="5">
    <source>
        <dbReference type="ARBA" id="ARBA00023134"/>
    </source>
</evidence>
<dbReference type="SMART" id="SM00963">
    <property type="entry name" value="SRP54_N"/>
    <property type="match status" value="1"/>
</dbReference>
<dbReference type="FunFam" id="1.20.120.140:FF:000002">
    <property type="entry name" value="Signal recognition particle receptor FtsY"/>
    <property type="match status" value="1"/>
</dbReference>
<evidence type="ECO:0000259" key="11">
    <source>
        <dbReference type="PROSITE" id="PS00300"/>
    </source>
</evidence>
<feature type="region of interest" description="Disordered" evidence="10">
    <location>
        <begin position="19"/>
        <end position="74"/>
    </location>
</feature>
<dbReference type="InterPro" id="IPR004390">
    <property type="entry name" value="SR_rcpt_FtsY"/>
</dbReference>
<dbReference type="InterPro" id="IPR000897">
    <property type="entry name" value="SRP54_GTPase_dom"/>
</dbReference>
<feature type="binding site" evidence="9">
    <location>
        <begin position="461"/>
        <end position="464"/>
    </location>
    <ligand>
        <name>GTP</name>
        <dbReference type="ChEBI" id="CHEBI:37565"/>
    </ligand>
</feature>
<evidence type="ECO:0000256" key="4">
    <source>
        <dbReference type="ARBA" id="ARBA00022801"/>
    </source>
</evidence>
<dbReference type="Pfam" id="PF02881">
    <property type="entry name" value="SRP54_N"/>
    <property type="match status" value="1"/>
</dbReference>
<dbReference type="STRING" id="1123308.GCA_000380085_00212"/>
<dbReference type="InterPro" id="IPR013822">
    <property type="entry name" value="Signal_recog_particl_SRP54_hlx"/>
</dbReference>
<comment type="subcellular location">
    <subcellularLocation>
        <location evidence="9">Cell membrane</location>
        <topology evidence="9">Peripheral membrane protein</topology>
        <orientation evidence="9">Cytoplasmic side</orientation>
    </subcellularLocation>
    <subcellularLocation>
        <location evidence="9">Cytoplasm</location>
    </subcellularLocation>
</comment>
<feature type="domain" description="SRP54-type proteins GTP-binding" evidence="11">
    <location>
        <begin position="482"/>
        <end position="495"/>
    </location>
</feature>
<dbReference type="RefSeq" id="WP_018372773.1">
    <property type="nucleotide sequence ID" value="NZ_LT906439.1"/>
</dbReference>
<dbReference type="KEGG" id="smen:SAMEA4412692_0871"/>
<dbReference type="InterPro" id="IPR027417">
    <property type="entry name" value="P-loop_NTPase"/>
</dbReference>
<feature type="binding site" evidence="9">
    <location>
        <begin position="397"/>
        <end position="401"/>
    </location>
    <ligand>
        <name>GTP</name>
        <dbReference type="ChEBI" id="CHEBI:37565"/>
    </ligand>
</feature>
<sequence length="512" mass="56904">MGLFDRLFGKKKQEEILEEKLLEEESTSAPEMSDWEGISDVAEESFAEEVAQTSNETTLEENFEDESFSDQAESAEAFFEREVVENDQQIPFSQDEKEIIAEQVPSAEVATIESAQQEILSEEHAGESENSLGDAENKQPTAETVAHVPSSLERAMEILRDKEKRAAAVEEAEARNAENERLLQERAEEEARLAEHARQEETTESTQEKYDRSLKKTRTGFGAKLNAFFANFRTVDEEFFEDLEELLITSDVGVQVATTLTEELRQEAKLENAKKPEDLRRVIIEKLVDIYEQDGNFDTEKINFQDGLTVMLFVGVNGVGKTTSIGKLAHQYKAQGKKVMLVAADTFRAGAVAQLVEWARRVEVDVVTGPEKSDPASVVFDGMERAVAEGVDVLMIDTAGRLQNKDNLMAELEKIGRIIKRVLPEAPHETLLALDASTGQNALVQAKEFSKITPLTGLVLTKIDGTARGGVVLAIRQELDIPVKLIGFGEKIDDIGQFNSEDFMRGLLEGLV</sequence>
<evidence type="ECO:0000256" key="9">
    <source>
        <dbReference type="HAMAP-Rule" id="MF_00920"/>
    </source>
</evidence>
<reference evidence="12 13" key="1">
    <citation type="submission" date="2017-06" db="EMBL/GenBank/DDBJ databases">
        <authorList>
            <consortium name="Pathogen Informatics"/>
        </authorList>
    </citation>
    <scope>NUCLEOTIDE SEQUENCE [LARGE SCALE GENOMIC DNA]</scope>
    <source>
        <strain evidence="12 13">NCTC13788</strain>
    </source>
</reference>
<dbReference type="InterPro" id="IPR036225">
    <property type="entry name" value="SRP/SRP_N"/>
</dbReference>
<comment type="subunit">
    <text evidence="9">Part of the signal recognition particle protein translocation system, which is composed of SRP and FtsY.</text>
</comment>
<keyword evidence="2 9" id="KW-0963">Cytoplasm</keyword>
<keyword evidence="7 9" id="KW-0675">Receptor</keyword>
<evidence type="ECO:0000313" key="13">
    <source>
        <dbReference type="Proteomes" id="UP000215185"/>
    </source>
</evidence>
<dbReference type="PROSITE" id="PS00300">
    <property type="entry name" value="SRP54"/>
    <property type="match status" value="1"/>
</dbReference>
<keyword evidence="12" id="KW-0131">Cell cycle</keyword>
<dbReference type="EC" id="3.6.5.4" evidence="9"/>
<evidence type="ECO:0000256" key="10">
    <source>
        <dbReference type="SAM" id="MobiDB-lite"/>
    </source>
</evidence>
<evidence type="ECO:0000256" key="8">
    <source>
        <dbReference type="ARBA" id="ARBA00048027"/>
    </source>
</evidence>
<feature type="region of interest" description="Disordered" evidence="10">
    <location>
        <begin position="115"/>
        <end position="151"/>
    </location>
</feature>
<dbReference type="PANTHER" id="PTHR43134">
    <property type="entry name" value="SIGNAL RECOGNITION PARTICLE RECEPTOR SUBUNIT ALPHA"/>
    <property type="match status" value="1"/>
</dbReference>
<dbReference type="Pfam" id="PF00448">
    <property type="entry name" value="SRP54"/>
    <property type="match status" value="1"/>
</dbReference>
<dbReference type="GO" id="GO:0003924">
    <property type="term" value="F:GTPase activity"/>
    <property type="evidence" value="ECO:0007669"/>
    <property type="project" value="UniProtKB-UniRule"/>
</dbReference>
<dbReference type="GO" id="GO:0005525">
    <property type="term" value="F:GTP binding"/>
    <property type="evidence" value="ECO:0007669"/>
    <property type="project" value="UniProtKB-UniRule"/>
</dbReference>
<dbReference type="SMART" id="SM00962">
    <property type="entry name" value="SRP54"/>
    <property type="match status" value="1"/>
</dbReference>
<keyword evidence="12" id="KW-0132">Cell division</keyword>
<dbReference type="CDD" id="cd17874">
    <property type="entry name" value="FtsY"/>
    <property type="match status" value="1"/>
</dbReference>
<name>A0A239SRI0_9STRE</name>
<gene>
    <name evidence="9 12" type="primary">ftsY</name>
    <name evidence="12" type="ORF">SAMEA4412692_00871</name>
</gene>
<dbReference type="NCBIfam" id="TIGR00064">
    <property type="entry name" value="ftsY"/>
    <property type="match status" value="1"/>
</dbReference>
<dbReference type="Gene3D" id="3.40.50.300">
    <property type="entry name" value="P-loop containing nucleotide triphosphate hydrolases"/>
    <property type="match status" value="1"/>
</dbReference>
<comment type="catalytic activity">
    <reaction evidence="8 9">
        <text>GTP + H2O = GDP + phosphate + H(+)</text>
        <dbReference type="Rhea" id="RHEA:19669"/>
        <dbReference type="ChEBI" id="CHEBI:15377"/>
        <dbReference type="ChEBI" id="CHEBI:15378"/>
        <dbReference type="ChEBI" id="CHEBI:37565"/>
        <dbReference type="ChEBI" id="CHEBI:43474"/>
        <dbReference type="ChEBI" id="CHEBI:58189"/>
        <dbReference type="EC" id="3.6.5.4"/>
    </reaction>
</comment>
<evidence type="ECO:0000256" key="7">
    <source>
        <dbReference type="ARBA" id="ARBA00023170"/>
    </source>
</evidence>
<dbReference type="GO" id="GO:0005737">
    <property type="term" value="C:cytoplasm"/>
    <property type="evidence" value="ECO:0007669"/>
    <property type="project" value="UniProtKB-SubCell"/>
</dbReference>
<dbReference type="Gene3D" id="1.20.120.140">
    <property type="entry name" value="Signal recognition particle SRP54, nucleotide-binding domain"/>
    <property type="match status" value="1"/>
</dbReference>
<keyword evidence="5 9" id="KW-0342">GTP-binding</keyword>
<proteinExistence type="inferred from homology"/>
<dbReference type="GO" id="GO:0005047">
    <property type="term" value="F:signal recognition particle binding"/>
    <property type="evidence" value="ECO:0007669"/>
    <property type="project" value="TreeGrafter"/>
</dbReference>
<dbReference type="Proteomes" id="UP000215185">
    <property type="component" value="Chromosome 1"/>
</dbReference>